<dbReference type="InterPro" id="IPR011006">
    <property type="entry name" value="CheY-like_superfamily"/>
</dbReference>
<evidence type="ECO:0000256" key="3">
    <source>
        <dbReference type="PROSITE-ProRule" id="PRU00169"/>
    </source>
</evidence>
<dbReference type="PANTHER" id="PTHR43214">
    <property type="entry name" value="TWO-COMPONENT RESPONSE REGULATOR"/>
    <property type="match status" value="1"/>
</dbReference>
<name>A0ABM7RD99_9BACT</name>
<dbReference type="SUPFAM" id="SSF52172">
    <property type="entry name" value="CheY-like"/>
    <property type="match status" value="1"/>
</dbReference>
<feature type="domain" description="HTH luxR-type" evidence="4">
    <location>
        <begin position="151"/>
        <end position="216"/>
    </location>
</feature>
<dbReference type="SUPFAM" id="SSF46894">
    <property type="entry name" value="C-terminal effector domain of the bipartite response regulators"/>
    <property type="match status" value="1"/>
</dbReference>
<dbReference type="SMART" id="SM00421">
    <property type="entry name" value="HTH_LUXR"/>
    <property type="match status" value="1"/>
</dbReference>
<dbReference type="InterPro" id="IPR000792">
    <property type="entry name" value="Tscrpt_reg_LuxR_C"/>
</dbReference>
<proteinExistence type="predicted"/>
<dbReference type="CDD" id="cd06170">
    <property type="entry name" value="LuxR_C_like"/>
    <property type="match status" value="1"/>
</dbReference>
<sequence length="218" mass="24270">MQERKGATCIRVALVEDQLDTRESWRRLISSFPDFECTCVCASAEDALRMIPENLPDVVLMDVFLPRMSGIECTARLKAMKPDIPIVMLTASDEDEILFLALESGADGYLLKRTKPADLRAALLDVLNGGAPMTSEIARHVVASFRKKSGLSDPSVALTHREEETLVLLTKGYSNKEIADHLGIGIETVRSHLKNIYTKMHVRSRTEAVAHYMSRRLG</sequence>
<keyword evidence="2 6" id="KW-0238">DNA-binding</keyword>
<dbReference type="Pfam" id="PF00196">
    <property type="entry name" value="GerE"/>
    <property type="match status" value="1"/>
</dbReference>
<dbReference type="CDD" id="cd17535">
    <property type="entry name" value="REC_NarL-like"/>
    <property type="match status" value="1"/>
</dbReference>
<evidence type="ECO:0000313" key="6">
    <source>
        <dbReference type="EMBL" id="BCX47340.1"/>
    </source>
</evidence>
<dbReference type="InterPro" id="IPR058245">
    <property type="entry name" value="NreC/VraR/RcsB-like_REC"/>
</dbReference>
<feature type="domain" description="Response regulatory" evidence="5">
    <location>
        <begin position="11"/>
        <end position="127"/>
    </location>
</feature>
<evidence type="ECO:0000256" key="1">
    <source>
        <dbReference type="ARBA" id="ARBA00022553"/>
    </source>
</evidence>
<dbReference type="SMART" id="SM00448">
    <property type="entry name" value="REC"/>
    <property type="match status" value="1"/>
</dbReference>
<keyword evidence="1 3" id="KW-0597">Phosphoprotein</keyword>
<dbReference type="PRINTS" id="PR00038">
    <property type="entry name" value="HTHLUXR"/>
</dbReference>
<organism evidence="6 7">
    <name type="scientific">Haloferula helveola</name>
    <dbReference type="NCBI Taxonomy" id="490095"/>
    <lineage>
        <taxon>Bacteria</taxon>
        <taxon>Pseudomonadati</taxon>
        <taxon>Verrucomicrobiota</taxon>
        <taxon>Verrucomicrobiia</taxon>
        <taxon>Verrucomicrobiales</taxon>
        <taxon>Verrucomicrobiaceae</taxon>
        <taxon>Haloferula</taxon>
    </lineage>
</organism>
<reference evidence="6 7" key="1">
    <citation type="submission" date="2021-06" db="EMBL/GenBank/DDBJ databases">
        <title>Complete genome of Haloferula helveola possessing various polysaccharide degrading enzymes.</title>
        <authorList>
            <person name="Takami H."/>
            <person name="Huang C."/>
            <person name="Hamasaki K."/>
        </authorList>
    </citation>
    <scope>NUCLEOTIDE SEQUENCE [LARGE SCALE GENOMIC DNA]</scope>
    <source>
        <strain evidence="6 7">CN-1</strain>
    </source>
</reference>
<dbReference type="Gene3D" id="3.40.50.2300">
    <property type="match status" value="1"/>
</dbReference>
<gene>
    <name evidence="6" type="ORF">HAHE_12480</name>
</gene>
<protein>
    <submittedName>
        <fullName evidence="6">DNA-binding response regulator</fullName>
    </submittedName>
</protein>
<dbReference type="InterPro" id="IPR001789">
    <property type="entry name" value="Sig_transdc_resp-reg_receiver"/>
</dbReference>
<dbReference type="PROSITE" id="PS00622">
    <property type="entry name" value="HTH_LUXR_1"/>
    <property type="match status" value="1"/>
</dbReference>
<dbReference type="Proteomes" id="UP001374893">
    <property type="component" value="Chromosome"/>
</dbReference>
<evidence type="ECO:0000259" key="4">
    <source>
        <dbReference type="PROSITE" id="PS50043"/>
    </source>
</evidence>
<dbReference type="InterPro" id="IPR016032">
    <property type="entry name" value="Sig_transdc_resp-reg_C-effctor"/>
</dbReference>
<dbReference type="PANTHER" id="PTHR43214:SF43">
    <property type="entry name" value="TWO-COMPONENT RESPONSE REGULATOR"/>
    <property type="match status" value="1"/>
</dbReference>
<dbReference type="EMBL" id="AP024702">
    <property type="protein sequence ID" value="BCX47340.1"/>
    <property type="molecule type" value="Genomic_DNA"/>
</dbReference>
<dbReference type="Pfam" id="PF00072">
    <property type="entry name" value="Response_reg"/>
    <property type="match status" value="1"/>
</dbReference>
<dbReference type="PROSITE" id="PS50043">
    <property type="entry name" value="HTH_LUXR_2"/>
    <property type="match status" value="1"/>
</dbReference>
<accession>A0ABM7RD99</accession>
<evidence type="ECO:0000313" key="7">
    <source>
        <dbReference type="Proteomes" id="UP001374893"/>
    </source>
</evidence>
<dbReference type="GO" id="GO:0003677">
    <property type="term" value="F:DNA binding"/>
    <property type="evidence" value="ECO:0007669"/>
    <property type="project" value="UniProtKB-KW"/>
</dbReference>
<dbReference type="PROSITE" id="PS50110">
    <property type="entry name" value="RESPONSE_REGULATORY"/>
    <property type="match status" value="1"/>
</dbReference>
<keyword evidence="7" id="KW-1185">Reference proteome</keyword>
<dbReference type="InterPro" id="IPR039420">
    <property type="entry name" value="WalR-like"/>
</dbReference>
<evidence type="ECO:0000259" key="5">
    <source>
        <dbReference type="PROSITE" id="PS50110"/>
    </source>
</evidence>
<evidence type="ECO:0000256" key="2">
    <source>
        <dbReference type="ARBA" id="ARBA00023125"/>
    </source>
</evidence>
<feature type="modified residue" description="4-aspartylphosphate" evidence="3">
    <location>
        <position position="62"/>
    </location>
</feature>